<keyword evidence="6 12" id="KW-0418">Kinase</keyword>
<feature type="transmembrane region" description="Helical" evidence="10">
    <location>
        <begin position="126"/>
        <end position="144"/>
    </location>
</feature>
<keyword evidence="5" id="KW-0547">Nucleotide-binding</keyword>
<dbReference type="InterPro" id="IPR050482">
    <property type="entry name" value="Sensor_HK_TwoCompSys"/>
</dbReference>
<keyword evidence="13" id="KW-1185">Reference proteome</keyword>
<dbReference type="Pfam" id="PF07730">
    <property type="entry name" value="HisKA_3"/>
    <property type="match status" value="1"/>
</dbReference>
<keyword evidence="4" id="KW-0808">Transferase</keyword>
<dbReference type="eggNOG" id="COG4585">
    <property type="taxonomic scope" value="Bacteria"/>
</dbReference>
<dbReference type="EMBL" id="ADGQ01000071">
    <property type="protein sequence ID" value="EFM64048.1"/>
    <property type="molecule type" value="Genomic_DNA"/>
</dbReference>
<dbReference type="Gene3D" id="3.30.565.10">
    <property type="entry name" value="Histidine kinase-like ATPase, C-terminal domain"/>
    <property type="match status" value="1"/>
</dbReference>
<dbReference type="OrthoDB" id="9781904at2"/>
<dbReference type="AlphaFoldDB" id="E0E4T6"/>
<evidence type="ECO:0000256" key="6">
    <source>
        <dbReference type="ARBA" id="ARBA00022777"/>
    </source>
</evidence>
<dbReference type="GO" id="GO:0046983">
    <property type="term" value="F:protein dimerization activity"/>
    <property type="evidence" value="ECO:0007669"/>
    <property type="project" value="InterPro"/>
</dbReference>
<accession>E0E4T6</accession>
<dbReference type="SUPFAM" id="SSF55874">
    <property type="entry name" value="ATPase domain of HSP90 chaperone/DNA topoisomerase II/histidine kinase"/>
    <property type="match status" value="1"/>
</dbReference>
<dbReference type="RefSeq" id="WP_007791009.1">
    <property type="nucleotide sequence ID" value="NZ_ADGQ01000071.1"/>
</dbReference>
<gene>
    <name evidence="12" type="ORF">HMPREF0634_0831</name>
</gene>
<feature type="coiled-coil region" evidence="9">
    <location>
        <begin position="239"/>
        <end position="266"/>
    </location>
</feature>
<dbReference type="EC" id="2.7.13.3" evidence="2"/>
<evidence type="ECO:0000256" key="9">
    <source>
        <dbReference type="SAM" id="Coils"/>
    </source>
</evidence>
<evidence type="ECO:0000256" key="7">
    <source>
        <dbReference type="ARBA" id="ARBA00022840"/>
    </source>
</evidence>
<evidence type="ECO:0000313" key="13">
    <source>
        <dbReference type="Proteomes" id="UP000003244"/>
    </source>
</evidence>
<protein>
    <recommendedName>
        <fullName evidence="2">histidine kinase</fullName>
        <ecNumber evidence="2">2.7.13.3</ecNumber>
    </recommendedName>
</protein>
<keyword evidence="10" id="KW-1133">Transmembrane helix</keyword>
<evidence type="ECO:0000256" key="8">
    <source>
        <dbReference type="ARBA" id="ARBA00023012"/>
    </source>
</evidence>
<name>E0E4T6_9FIRM</name>
<keyword evidence="10" id="KW-0472">Membrane</keyword>
<keyword evidence="7" id="KW-0067">ATP-binding</keyword>
<evidence type="ECO:0000256" key="1">
    <source>
        <dbReference type="ARBA" id="ARBA00000085"/>
    </source>
</evidence>
<dbReference type="PANTHER" id="PTHR24421">
    <property type="entry name" value="NITRATE/NITRITE SENSOR PROTEIN NARX-RELATED"/>
    <property type="match status" value="1"/>
</dbReference>
<dbReference type="InterPro" id="IPR036890">
    <property type="entry name" value="HATPase_C_sf"/>
</dbReference>
<dbReference type="GO" id="GO:0000155">
    <property type="term" value="F:phosphorelay sensor kinase activity"/>
    <property type="evidence" value="ECO:0007669"/>
    <property type="project" value="InterPro"/>
</dbReference>
<organism evidence="12 13">
    <name type="scientific">Peptostreptococcus stomatis DSM 17678</name>
    <dbReference type="NCBI Taxonomy" id="596315"/>
    <lineage>
        <taxon>Bacteria</taxon>
        <taxon>Bacillati</taxon>
        <taxon>Bacillota</taxon>
        <taxon>Clostridia</taxon>
        <taxon>Peptostreptococcales</taxon>
        <taxon>Peptostreptococcaceae</taxon>
        <taxon>Peptostreptococcus</taxon>
    </lineage>
</organism>
<keyword evidence="9" id="KW-0175">Coiled coil</keyword>
<evidence type="ECO:0000256" key="10">
    <source>
        <dbReference type="SAM" id="Phobius"/>
    </source>
</evidence>
<dbReference type="InterPro" id="IPR011712">
    <property type="entry name" value="Sig_transdc_His_kin_sub3_dim/P"/>
</dbReference>
<proteinExistence type="predicted"/>
<evidence type="ECO:0000256" key="2">
    <source>
        <dbReference type="ARBA" id="ARBA00012438"/>
    </source>
</evidence>
<evidence type="ECO:0000313" key="12">
    <source>
        <dbReference type="EMBL" id="EFM64048.1"/>
    </source>
</evidence>
<feature type="transmembrane region" description="Helical" evidence="10">
    <location>
        <begin position="31"/>
        <end position="50"/>
    </location>
</feature>
<dbReference type="PANTHER" id="PTHR24421:SF10">
    <property type="entry name" value="NITRATE_NITRITE SENSOR PROTEIN NARQ"/>
    <property type="match status" value="1"/>
</dbReference>
<reference evidence="12 13" key="1">
    <citation type="submission" date="2010-08" db="EMBL/GenBank/DDBJ databases">
        <authorList>
            <person name="Harkins D.M."/>
            <person name="Madupu R."/>
            <person name="Durkin A.S."/>
            <person name="Torralba M."/>
            <person name="Methe B."/>
            <person name="Sutton G.G."/>
            <person name="Nelson K.E."/>
        </authorList>
    </citation>
    <scope>NUCLEOTIDE SEQUENCE [LARGE SCALE GENOMIC DNA]</scope>
    <source>
        <strain evidence="12 13">DSM 17678</strain>
    </source>
</reference>
<comment type="catalytic activity">
    <reaction evidence="1">
        <text>ATP + protein L-histidine = ADP + protein N-phospho-L-histidine.</text>
        <dbReference type="EC" id="2.7.13.3"/>
    </reaction>
</comment>
<dbReference type="GeneID" id="84801547"/>
<dbReference type="Gene3D" id="1.20.5.1930">
    <property type="match status" value="1"/>
</dbReference>
<feature type="domain" description="Signal transduction histidine kinase subgroup 3 dimerisation and phosphoacceptor" evidence="11">
    <location>
        <begin position="189"/>
        <end position="251"/>
    </location>
</feature>
<evidence type="ECO:0000256" key="4">
    <source>
        <dbReference type="ARBA" id="ARBA00022679"/>
    </source>
</evidence>
<evidence type="ECO:0000256" key="5">
    <source>
        <dbReference type="ARBA" id="ARBA00022741"/>
    </source>
</evidence>
<keyword evidence="8" id="KW-0902">Two-component regulatory system</keyword>
<keyword evidence="10" id="KW-0812">Transmembrane</keyword>
<evidence type="ECO:0000256" key="3">
    <source>
        <dbReference type="ARBA" id="ARBA00022553"/>
    </source>
</evidence>
<sequence length="381" mass="42951">MYQKYRIKTNFIGLLVFISCLSISLRSATDVYIIIPICVGLILALSTIIFKYDHMVALVNICLVLLVGLDAAKIIPSYLDLRYSLVYIPLILYFSIDRPRMSLEEVLLLVSIPILGPFASLAPTDIVILLGISGLVYIIGKYSVNILDLENKYYSYYHRSKGERYKLEKLYQSLSIDQNNRIENAILSERNRISRDIHDGLGHLTSRAILQLGAMMVVEKDPVKKDALNEIKNTLSEGMTEVRRSLHNLQSESINLKAEIDKLIDEFTFCRINFSYGLTSDFDMAFKYSILYIIKEALTNVSKHSNASLVNITLVEMKTACYLKISDNGTKLPSKDSGMGIFSISKRIEDLGGKVEISTEDGFRIFATIGKNISQDSHLDV</sequence>
<dbReference type="GO" id="GO:0005524">
    <property type="term" value="F:ATP binding"/>
    <property type="evidence" value="ECO:0007669"/>
    <property type="project" value="UniProtKB-KW"/>
</dbReference>
<feature type="transmembrane region" description="Helical" evidence="10">
    <location>
        <begin position="7"/>
        <end position="25"/>
    </location>
</feature>
<dbReference type="CDD" id="cd16917">
    <property type="entry name" value="HATPase_UhpB-NarQ-NarX-like"/>
    <property type="match status" value="1"/>
</dbReference>
<feature type="transmembrane region" description="Helical" evidence="10">
    <location>
        <begin position="57"/>
        <end position="75"/>
    </location>
</feature>
<dbReference type="PROSITE" id="PS51257">
    <property type="entry name" value="PROKAR_LIPOPROTEIN"/>
    <property type="match status" value="1"/>
</dbReference>
<dbReference type="STRING" id="596315.HMPREF0634_0831"/>
<dbReference type="Proteomes" id="UP000003244">
    <property type="component" value="Unassembled WGS sequence"/>
</dbReference>
<evidence type="ECO:0000259" key="11">
    <source>
        <dbReference type="Pfam" id="PF07730"/>
    </source>
</evidence>
<keyword evidence="3" id="KW-0597">Phosphoprotein</keyword>
<dbReference type="GO" id="GO:0016020">
    <property type="term" value="C:membrane"/>
    <property type="evidence" value="ECO:0007669"/>
    <property type="project" value="InterPro"/>
</dbReference>
<comment type="caution">
    <text evidence="12">The sequence shown here is derived from an EMBL/GenBank/DDBJ whole genome shotgun (WGS) entry which is preliminary data.</text>
</comment>